<sequence length="463" mass="50561">MPHLLIVDDDDAVRDTLAEIGKDSGYTVSQASTIKRAVIEWERHVPDLLLLDVRLSEGSGMDLFERVPIGNAEVVVISGHGTMDSAIEALRLGATDYLVKPIEMDRLLRILNRVAGGFGDAENSSQPVKAPGRLGKMLGNSEPMTRLFDQISRAAPSEVTTLLVGESGTGKELAAHALHQLSPRSQKPFVVVNCGAIAPNLIESELFGHERGSFTGADRMHKGYFEQADGGTLFLDEVTEMPLEMQVKLLRVLESGCFVRVGSHQQISCDVRVIAATNRNPEQAVQDGKFREDLYFRLSVFPVDLPALRERGDDILMLADQFLSGLNAEHGTNKTFSEQARQAIQNHTWPGNVRELRNFVRRAFILADGDEVTGDTLIRQASPTDAGKRPTLMRVPVGATLAEADRQLILATLERCQGVRKQTAAVLGISPKTLYNKLEEYAQAGHVVPGGNPAPEDYGKSGH</sequence>
<dbReference type="SUPFAM" id="SSF52540">
    <property type="entry name" value="P-loop containing nucleoside triphosphate hydrolases"/>
    <property type="match status" value="1"/>
</dbReference>
<dbReference type="GO" id="GO:0005524">
    <property type="term" value="F:ATP binding"/>
    <property type="evidence" value="ECO:0007669"/>
    <property type="project" value="UniProtKB-KW"/>
</dbReference>
<keyword evidence="1" id="KW-0547">Nucleotide-binding</keyword>
<dbReference type="SUPFAM" id="SSF46689">
    <property type="entry name" value="Homeodomain-like"/>
    <property type="match status" value="1"/>
</dbReference>
<dbReference type="Gene3D" id="1.10.8.60">
    <property type="match status" value="1"/>
</dbReference>
<dbReference type="AlphaFoldDB" id="A0A261U3J8"/>
<evidence type="ECO:0000256" key="5">
    <source>
        <dbReference type="ARBA" id="ARBA00023163"/>
    </source>
</evidence>
<dbReference type="GO" id="GO:0006355">
    <property type="term" value="P:regulation of DNA-templated transcription"/>
    <property type="evidence" value="ECO:0007669"/>
    <property type="project" value="InterPro"/>
</dbReference>
<dbReference type="Pfam" id="PF25601">
    <property type="entry name" value="AAA_lid_14"/>
    <property type="match status" value="1"/>
</dbReference>
<dbReference type="Pfam" id="PF00158">
    <property type="entry name" value="Sigma54_activat"/>
    <property type="match status" value="1"/>
</dbReference>
<dbReference type="InterPro" id="IPR002078">
    <property type="entry name" value="Sigma_54_int"/>
</dbReference>
<feature type="domain" description="Response regulatory" evidence="8">
    <location>
        <begin position="3"/>
        <end position="115"/>
    </location>
</feature>
<protein>
    <submittedName>
        <fullName evidence="9">Sigma-54-dependent Fis family transcriptional regulator</fullName>
    </submittedName>
</protein>
<dbReference type="PROSITE" id="PS00688">
    <property type="entry name" value="SIGMA54_INTERACT_3"/>
    <property type="match status" value="1"/>
</dbReference>
<dbReference type="SMART" id="SM00448">
    <property type="entry name" value="REC"/>
    <property type="match status" value="1"/>
</dbReference>
<dbReference type="RefSeq" id="WP_094837864.1">
    <property type="nucleotide sequence ID" value="NZ_NEVQ01000013.1"/>
</dbReference>
<dbReference type="InterPro" id="IPR027417">
    <property type="entry name" value="P-loop_NTPase"/>
</dbReference>
<comment type="caution">
    <text evidence="9">The sequence shown here is derived from an EMBL/GenBank/DDBJ whole genome shotgun (WGS) entry which is preliminary data.</text>
</comment>
<dbReference type="FunFam" id="3.40.50.300:FF:000006">
    <property type="entry name" value="DNA-binding transcriptional regulator NtrC"/>
    <property type="match status" value="1"/>
</dbReference>
<dbReference type="InterPro" id="IPR025943">
    <property type="entry name" value="Sigma_54_int_dom_ATP-bd_2"/>
</dbReference>
<name>A0A261U3J8_9BORD</name>
<dbReference type="Gene3D" id="1.10.10.60">
    <property type="entry name" value="Homeodomain-like"/>
    <property type="match status" value="1"/>
</dbReference>
<evidence type="ECO:0000256" key="3">
    <source>
        <dbReference type="ARBA" id="ARBA00023015"/>
    </source>
</evidence>
<keyword evidence="3" id="KW-0805">Transcription regulation</keyword>
<evidence type="ECO:0000259" key="8">
    <source>
        <dbReference type="PROSITE" id="PS50110"/>
    </source>
</evidence>
<feature type="modified residue" description="4-aspartylphosphate" evidence="6">
    <location>
        <position position="52"/>
    </location>
</feature>
<dbReference type="PROSITE" id="PS00676">
    <property type="entry name" value="SIGMA54_INTERACT_2"/>
    <property type="match status" value="1"/>
</dbReference>
<dbReference type="Gene3D" id="3.40.50.300">
    <property type="entry name" value="P-loop containing nucleotide triphosphate hydrolases"/>
    <property type="match status" value="1"/>
</dbReference>
<dbReference type="GO" id="GO:0000160">
    <property type="term" value="P:phosphorelay signal transduction system"/>
    <property type="evidence" value="ECO:0007669"/>
    <property type="project" value="InterPro"/>
</dbReference>
<dbReference type="PROSITE" id="PS50110">
    <property type="entry name" value="RESPONSE_REGULATORY"/>
    <property type="match status" value="1"/>
</dbReference>
<dbReference type="Gene3D" id="3.40.50.2300">
    <property type="match status" value="1"/>
</dbReference>
<dbReference type="Pfam" id="PF02954">
    <property type="entry name" value="HTH_8"/>
    <property type="match status" value="1"/>
</dbReference>
<dbReference type="PANTHER" id="PTHR32071:SF117">
    <property type="entry name" value="PTS-DEPENDENT DIHYDROXYACETONE KINASE OPERON REGULATORY PROTEIN-RELATED"/>
    <property type="match status" value="1"/>
</dbReference>
<gene>
    <name evidence="9" type="ORF">CAL20_10970</name>
</gene>
<dbReference type="EMBL" id="NEVQ01000013">
    <property type="protein sequence ID" value="OZI55972.1"/>
    <property type="molecule type" value="Genomic_DNA"/>
</dbReference>
<dbReference type="PRINTS" id="PR01590">
    <property type="entry name" value="HTHFIS"/>
</dbReference>
<accession>A0A261U3J8</accession>
<proteinExistence type="predicted"/>
<reference evidence="9 10" key="1">
    <citation type="submission" date="2017-05" db="EMBL/GenBank/DDBJ databases">
        <title>Complete and WGS of Bordetella genogroups.</title>
        <authorList>
            <person name="Spilker T."/>
            <person name="LiPuma J."/>
        </authorList>
    </citation>
    <scope>NUCLEOTIDE SEQUENCE [LARGE SCALE GENOMIC DNA]</scope>
    <source>
        <strain evidence="9 10">AU9919</strain>
    </source>
</reference>
<dbReference type="InterPro" id="IPR001789">
    <property type="entry name" value="Sig_transdc_resp-reg_receiver"/>
</dbReference>
<dbReference type="InterPro" id="IPR058031">
    <property type="entry name" value="AAA_lid_NorR"/>
</dbReference>
<dbReference type="PROSITE" id="PS50045">
    <property type="entry name" value="SIGMA54_INTERACT_4"/>
    <property type="match status" value="1"/>
</dbReference>
<evidence type="ECO:0000256" key="2">
    <source>
        <dbReference type="ARBA" id="ARBA00022840"/>
    </source>
</evidence>
<dbReference type="InterPro" id="IPR002197">
    <property type="entry name" value="HTH_Fis"/>
</dbReference>
<evidence type="ECO:0000256" key="1">
    <source>
        <dbReference type="ARBA" id="ARBA00022741"/>
    </source>
</evidence>
<keyword evidence="2" id="KW-0067">ATP-binding</keyword>
<organism evidence="9 10">
    <name type="scientific">Bordetella genomosp. 4</name>
    <dbReference type="NCBI Taxonomy" id="463044"/>
    <lineage>
        <taxon>Bacteria</taxon>
        <taxon>Pseudomonadati</taxon>
        <taxon>Pseudomonadota</taxon>
        <taxon>Betaproteobacteria</taxon>
        <taxon>Burkholderiales</taxon>
        <taxon>Alcaligenaceae</taxon>
        <taxon>Bordetella</taxon>
    </lineage>
</organism>
<feature type="domain" description="Sigma-54 factor interaction" evidence="7">
    <location>
        <begin position="137"/>
        <end position="365"/>
    </location>
</feature>
<dbReference type="GO" id="GO:0043565">
    <property type="term" value="F:sequence-specific DNA binding"/>
    <property type="evidence" value="ECO:0007669"/>
    <property type="project" value="InterPro"/>
</dbReference>
<keyword evidence="5" id="KW-0804">Transcription</keyword>
<dbReference type="Proteomes" id="UP000216885">
    <property type="component" value="Unassembled WGS sequence"/>
</dbReference>
<evidence type="ECO:0000313" key="10">
    <source>
        <dbReference type="Proteomes" id="UP000216885"/>
    </source>
</evidence>
<evidence type="ECO:0000256" key="4">
    <source>
        <dbReference type="ARBA" id="ARBA00023125"/>
    </source>
</evidence>
<evidence type="ECO:0000256" key="6">
    <source>
        <dbReference type="PROSITE-ProRule" id="PRU00169"/>
    </source>
</evidence>
<dbReference type="SUPFAM" id="SSF52172">
    <property type="entry name" value="CheY-like"/>
    <property type="match status" value="1"/>
</dbReference>
<keyword evidence="4" id="KW-0238">DNA-binding</keyword>
<dbReference type="InterPro" id="IPR025944">
    <property type="entry name" value="Sigma_54_int_dom_CS"/>
</dbReference>
<dbReference type="InterPro" id="IPR011006">
    <property type="entry name" value="CheY-like_superfamily"/>
</dbReference>
<evidence type="ECO:0000313" key="9">
    <source>
        <dbReference type="EMBL" id="OZI55972.1"/>
    </source>
</evidence>
<dbReference type="SMART" id="SM00382">
    <property type="entry name" value="AAA"/>
    <property type="match status" value="1"/>
</dbReference>
<dbReference type="PANTHER" id="PTHR32071">
    <property type="entry name" value="TRANSCRIPTIONAL REGULATORY PROTEIN"/>
    <property type="match status" value="1"/>
</dbReference>
<dbReference type="Pfam" id="PF00072">
    <property type="entry name" value="Response_reg"/>
    <property type="match status" value="1"/>
</dbReference>
<dbReference type="InterPro" id="IPR003593">
    <property type="entry name" value="AAA+_ATPase"/>
</dbReference>
<keyword evidence="6" id="KW-0597">Phosphoprotein</keyword>
<evidence type="ECO:0000259" key="7">
    <source>
        <dbReference type="PROSITE" id="PS50045"/>
    </source>
</evidence>
<dbReference type="CDD" id="cd00009">
    <property type="entry name" value="AAA"/>
    <property type="match status" value="1"/>
</dbReference>
<dbReference type="InterPro" id="IPR009057">
    <property type="entry name" value="Homeodomain-like_sf"/>
</dbReference>
<keyword evidence="10" id="KW-1185">Reference proteome</keyword>